<dbReference type="Proteomes" id="UP000186817">
    <property type="component" value="Unassembled WGS sequence"/>
</dbReference>
<dbReference type="AlphaFoldDB" id="A0A1Q9DE29"/>
<protein>
    <submittedName>
        <fullName evidence="2">Uncharacterized protein</fullName>
    </submittedName>
</protein>
<evidence type="ECO:0000313" key="3">
    <source>
        <dbReference type="Proteomes" id="UP000186817"/>
    </source>
</evidence>
<dbReference type="EMBL" id="LSRX01000578">
    <property type="protein sequence ID" value="OLP93476.1"/>
    <property type="molecule type" value="Genomic_DNA"/>
</dbReference>
<reference evidence="2 3" key="1">
    <citation type="submission" date="2016-02" db="EMBL/GenBank/DDBJ databases">
        <title>Genome analysis of coral dinoflagellate symbionts highlights evolutionary adaptations to a symbiotic lifestyle.</title>
        <authorList>
            <person name="Aranda M."/>
            <person name="Li Y."/>
            <person name="Liew Y.J."/>
            <person name="Baumgarten S."/>
            <person name="Simakov O."/>
            <person name="Wilson M."/>
            <person name="Piel J."/>
            <person name="Ashoor H."/>
            <person name="Bougouffa S."/>
            <person name="Bajic V.B."/>
            <person name="Ryu T."/>
            <person name="Ravasi T."/>
            <person name="Bayer T."/>
            <person name="Micklem G."/>
            <person name="Kim H."/>
            <person name="Bhak J."/>
            <person name="Lajeunesse T.C."/>
            <person name="Voolstra C.R."/>
        </authorList>
    </citation>
    <scope>NUCLEOTIDE SEQUENCE [LARGE SCALE GENOMIC DNA]</scope>
    <source>
        <strain evidence="2 3">CCMP2467</strain>
    </source>
</reference>
<accession>A0A1Q9DE29</accession>
<feature type="region of interest" description="Disordered" evidence="1">
    <location>
        <begin position="442"/>
        <end position="475"/>
    </location>
</feature>
<keyword evidence="3" id="KW-1185">Reference proteome</keyword>
<name>A0A1Q9DE29_SYMMI</name>
<organism evidence="2 3">
    <name type="scientific">Symbiodinium microadriaticum</name>
    <name type="common">Dinoflagellate</name>
    <name type="synonym">Zooxanthella microadriatica</name>
    <dbReference type="NCBI Taxonomy" id="2951"/>
    <lineage>
        <taxon>Eukaryota</taxon>
        <taxon>Sar</taxon>
        <taxon>Alveolata</taxon>
        <taxon>Dinophyceae</taxon>
        <taxon>Suessiales</taxon>
        <taxon>Symbiodiniaceae</taxon>
        <taxon>Symbiodinium</taxon>
    </lineage>
</organism>
<evidence type="ECO:0000313" key="2">
    <source>
        <dbReference type="EMBL" id="OLP93476.1"/>
    </source>
</evidence>
<sequence>MSQFAPFLHEPVFWKNGQIVPGGFAVDLAAAFGLALGLGLAVAFAPPFPPPLPPLAAKGAFPALGSQRLLAKLLVVGEGAGVALRTEATLYTTADGPLAVVNTGEVPGAGKTKGQRIETATETANETGIGNVSASASVSAVSETVKEIGEGEVDSAVINFDLNTWQPQIVSVSSVRRLPFRTQVPGAVPASALTCFQEAAGSANTSLHDLLLVFGSSASGSKGSYLVQGCHDIFEETFQVADVLRLMHAAPAPLGRTGIEDAEHEASMQFKPQTAAVGWQQNSEAGSAADWRSFYCCSQGGIPGYLGSVELCRLEGQLPGGSFRVEGQLSGDLGRSSTFGLERELEGASTVSGPTPCCGSAIPATGRYRLKAVFDAGIQRGQEPPPSWFFSDGSLFGPPRQADGPRHRLGKWSSWSPMALGLYGFCLWSKDKAGFRQLFGDAQDKEEEEEEYEAPAGRSRKWQDDESFNTQDWWGNDKEENWEEDWWQSDQKNKEETSELPEGYTEKRVIVVLDKTIRSEDEQAVCSVPPMQEGVPAAVSLGSVPMALWSIACLGGTIDRCKERCPANFNFRQSVKAFKDLPSVTESNLSASLREVAERSGLSGRTLLSSLLVFDEIYDFLMDLGVLDRMPKMSSAGPDTSGQTPNSSWANRLMQTGTRRMRLTGRVRLMKEWRFHVAMGIFTNRDKSRFAFLDVTDFPFILANLEVRPSPRDFNQIPQFPYMYVLDKLAACPRSKWLAIDEFVFGRGGNPTYHCNSKCKWSSAALQDWDPAKSSFSQGSALRGRYTQPYAGISYLATRRTSPKHADVF</sequence>
<comment type="caution">
    <text evidence="2">The sequence shown here is derived from an EMBL/GenBank/DDBJ whole genome shotgun (WGS) entry which is preliminary data.</text>
</comment>
<gene>
    <name evidence="2" type="ORF">AK812_SmicGene24593</name>
</gene>
<evidence type="ECO:0000256" key="1">
    <source>
        <dbReference type="SAM" id="MobiDB-lite"/>
    </source>
</evidence>
<feature type="compositionally biased region" description="Acidic residues" evidence="1">
    <location>
        <begin position="444"/>
        <end position="453"/>
    </location>
</feature>
<proteinExistence type="predicted"/>